<accession>A0A0B5AGU7</accession>
<dbReference type="BioCyc" id="JESP1508404:G14D9-9490-MONOMER"/>
<dbReference type="KEGG" id="jeo:JMA_02730"/>
<dbReference type="Proteomes" id="UP000031449">
    <property type="component" value="Chromosome"/>
</dbReference>
<proteinExistence type="predicted"/>
<evidence type="ECO:0000313" key="1">
    <source>
        <dbReference type="EMBL" id="AJD89590.1"/>
    </source>
</evidence>
<protein>
    <submittedName>
        <fullName evidence="1">Uncharacterized protein</fullName>
    </submittedName>
</protein>
<sequence length="148" mass="16970">MNEIQLKNWSIALDLAQTKTFYRKQTHWCSCLDCENYREATKYIDSSIAKIFTALGIDLSKPSHLSEFGEMEDGTHLYMGCYHLTGQLTAGPHCSDEDWHDGNTVKVQNFTFGFSTEVTFAHEDLSEPVLQLNFEAQVPWVLEEKPEE</sequence>
<gene>
    <name evidence="1" type="ORF">JMA_02730</name>
</gene>
<name>A0A0B5AGU7_9BACL</name>
<organism evidence="1 2">
    <name type="scientific">Jeotgalibacillus malaysiensis</name>
    <dbReference type="NCBI Taxonomy" id="1508404"/>
    <lineage>
        <taxon>Bacteria</taxon>
        <taxon>Bacillati</taxon>
        <taxon>Bacillota</taxon>
        <taxon>Bacilli</taxon>
        <taxon>Bacillales</taxon>
        <taxon>Caryophanaceae</taxon>
        <taxon>Jeotgalibacillus</taxon>
    </lineage>
</organism>
<keyword evidence="2" id="KW-1185">Reference proteome</keyword>
<reference evidence="1 2" key="1">
    <citation type="submission" date="2014-08" db="EMBL/GenBank/DDBJ databases">
        <title>Complete genome of a marine bacteria Jeotgalibacillus malaysiensis.</title>
        <authorList>
            <person name="Yaakop A.S."/>
            <person name="Chan K.-G."/>
            <person name="Goh K.M."/>
        </authorList>
    </citation>
    <scope>NUCLEOTIDE SEQUENCE [LARGE SCALE GENOMIC DNA]</scope>
    <source>
        <strain evidence="1 2">D5</strain>
    </source>
</reference>
<dbReference type="STRING" id="1508404.JMA_02730"/>
<dbReference type="AlphaFoldDB" id="A0A0B5AGU7"/>
<dbReference type="EMBL" id="CP009416">
    <property type="protein sequence ID" value="AJD89590.1"/>
    <property type="molecule type" value="Genomic_DNA"/>
</dbReference>
<evidence type="ECO:0000313" key="2">
    <source>
        <dbReference type="Proteomes" id="UP000031449"/>
    </source>
</evidence>
<dbReference type="OrthoDB" id="1691135at2"/>
<dbReference type="HOGENOM" id="CLU_134282_0_0_9"/>